<accession>A0A0C2WQC3</accession>
<feature type="domain" description="Nephrocystin 3-like N-terminal" evidence="4">
    <location>
        <begin position="58"/>
        <end position="161"/>
    </location>
</feature>
<dbReference type="CDD" id="cd00200">
    <property type="entry name" value="WD40"/>
    <property type="match status" value="2"/>
</dbReference>
<protein>
    <recommendedName>
        <fullName evidence="4">Nephrocystin 3-like N-terminal domain-containing protein</fullName>
    </recommendedName>
</protein>
<feature type="repeat" description="WD" evidence="3">
    <location>
        <begin position="589"/>
        <end position="630"/>
    </location>
</feature>
<reference evidence="5 6" key="1">
    <citation type="submission" date="2014-04" db="EMBL/GenBank/DDBJ databases">
        <authorList>
            <consortium name="DOE Joint Genome Institute"/>
            <person name="Kuo A."/>
            <person name="Zuccaro A."/>
            <person name="Kohler A."/>
            <person name="Nagy L.G."/>
            <person name="Floudas D."/>
            <person name="Copeland A."/>
            <person name="Barry K.W."/>
            <person name="Cichocki N."/>
            <person name="Veneault-Fourrey C."/>
            <person name="LaButti K."/>
            <person name="Lindquist E.A."/>
            <person name="Lipzen A."/>
            <person name="Lundell T."/>
            <person name="Morin E."/>
            <person name="Murat C."/>
            <person name="Sun H."/>
            <person name="Tunlid A."/>
            <person name="Henrissat B."/>
            <person name="Grigoriev I.V."/>
            <person name="Hibbett D.S."/>
            <person name="Martin F."/>
            <person name="Nordberg H.P."/>
            <person name="Cantor M.N."/>
            <person name="Hua S.X."/>
        </authorList>
    </citation>
    <scope>NUCLEOTIDE SEQUENCE [LARGE SCALE GENOMIC DNA]</scope>
    <source>
        <strain evidence="5 6">MAFF 305830</strain>
    </source>
</reference>
<dbReference type="InterPro" id="IPR056884">
    <property type="entry name" value="NPHP3-like_N"/>
</dbReference>
<feature type="repeat" description="WD" evidence="3">
    <location>
        <begin position="976"/>
        <end position="1017"/>
    </location>
</feature>
<evidence type="ECO:0000259" key="4">
    <source>
        <dbReference type="Pfam" id="PF24883"/>
    </source>
</evidence>
<dbReference type="InterPro" id="IPR001680">
    <property type="entry name" value="WD40_rpt"/>
</dbReference>
<gene>
    <name evidence="5" type="ORF">M408DRAFT_140845</name>
</gene>
<dbReference type="Pfam" id="PF24883">
    <property type="entry name" value="NPHP3_N"/>
    <property type="match status" value="1"/>
</dbReference>
<feature type="repeat" description="WD" evidence="3">
    <location>
        <begin position="890"/>
        <end position="931"/>
    </location>
</feature>
<reference evidence="6" key="2">
    <citation type="submission" date="2015-01" db="EMBL/GenBank/DDBJ databases">
        <title>Evolutionary Origins and Diversification of the Mycorrhizal Mutualists.</title>
        <authorList>
            <consortium name="DOE Joint Genome Institute"/>
            <consortium name="Mycorrhizal Genomics Consortium"/>
            <person name="Kohler A."/>
            <person name="Kuo A."/>
            <person name="Nagy L.G."/>
            <person name="Floudas D."/>
            <person name="Copeland A."/>
            <person name="Barry K.W."/>
            <person name="Cichocki N."/>
            <person name="Veneault-Fourrey C."/>
            <person name="LaButti K."/>
            <person name="Lindquist E.A."/>
            <person name="Lipzen A."/>
            <person name="Lundell T."/>
            <person name="Morin E."/>
            <person name="Murat C."/>
            <person name="Riley R."/>
            <person name="Ohm R."/>
            <person name="Sun H."/>
            <person name="Tunlid A."/>
            <person name="Henrissat B."/>
            <person name="Grigoriev I.V."/>
            <person name="Hibbett D.S."/>
            <person name="Martin F."/>
        </authorList>
    </citation>
    <scope>NUCLEOTIDE SEQUENCE [LARGE SCALE GENOMIC DNA]</scope>
    <source>
        <strain evidence="6">MAFF 305830</strain>
    </source>
</reference>
<keyword evidence="1 3" id="KW-0853">WD repeat</keyword>
<evidence type="ECO:0000256" key="2">
    <source>
        <dbReference type="ARBA" id="ARBA00022737"/>
    </source>
</evidence>
<dbReference type="SMART" id="SM00320">
    <property type="entry name" value="WD40"/>
    <property type="match status" value="14"/>
</dbReference>
<feature type="repeat" description="WD" evidence="3">
    <location>
        <begin position="761"/>
        <end position="802"/>
    </location>
</feature>
<evidence type="ECO:0000313" key="5">
    <source>
        <dbReference type="EMBL" id="KIM28403.1"/>
    </source>
</evidence>
<feature type="repeat" description="WD" evidence="3">
    <location>
        <begin position="847"/>
        <end position="888"/>
    </location>
</feature>
<dbReference type="InterPro" id="IPR015943">
    <property type="entry name" value="WD40/YVTN_repeat-like_dom_sf"/>
</dbReference>
<dbReference type="InterPro" id="IPR019775">
    <property type="entry name" value="WD40_repeat_CS"/>
</dbReference>
<keyword evidence="6" id="KW-1185">Reference proteome</keyword>
<evidence type="ECO:0000313" key="6">
    <source>
        <dbReference type="Proteomes" id="UP000054097"/>
    </source>
</evidence>
<dbReference type="HOGENOM" id="CLU_000288_6_3_1"/>
<dbReference type="PROSITE" id="PS50082">
    <property type="entry name" value="WD_REPEATS_2"/>
    <property type="match status" value="13"/>
</dbReference>
<feature type="repeat" description="WD" evidence="3">
    <location>
        <begin position="1077"/>
        <end position="1118"/>
    </location>
</feature>
<dbReference type="InterPro" id="IPR020472">
    <property type="entry name" value="WD40_PAC1"/>
</dbReference>
<dbReference type="Proteomes" id="UP000054097">
    <property type="component" value="Unassembled WGS sequence"/>
</dbReference>
<dbReference type="EMBL" id="KN824293">
    <property type="protein sequence ID" value="KIM28403.1"/>
    <property type="molecule type" value="Genomic_DNA"/>
</dbReference>
<evidence type="ECO:0000256" key="1">
    <source>
        <dbReference type="ARBA" id="ARBA00022574"/>
    </source>
</evidence>
<dbReference type="STRING" id="933852.A0A0C2WQC3"/>
<name>A0A0C2WQC3_SERVB</name>
<feature type="repeat" description="WD" evidence="3">
    <location>
        <begin position="1120"/>
        <end position="1161"/>
    </location>
</feature>
<dbReference type="PRINTS" id="PR00320">
    <property type="entry name" value="GPROTEINBRPT"/>
</dbReference>
<sequence length="1290" mass="141927">MGDESHNSRYPSRTCQRGQHILAIWNARNRQDVCGSFLVPTASQGGVFGGKLLLQTRRPNLREPKRVLPTLVSKLAAMWGPYRTLVAQALRDDPQLNPDSTSGELLLKPLGSLRRHPVHALVLVIDALDECGDAETRKRLLHTLREASRRIKWLKIIVTSRPKADIQPFFKAARGMCRDLDVDNQDFQDIQYFAEQRISSLIQSHSLPNEWPGAQRLSQIIQRSGGLFIYVETMIRLLRASKDPDEPLDRVLNGEQEDDSAELHKLYSTAIALCVGQEAKKFRLIARAILVVAAYRPLSDDTPASLMGEKSHVVKAWVNHLGSLLYRDETQNDAIRVRHLSIFEFLTGSSCPPEFQVNLKEANEELSVYCLRTLTRELRFNICNLEMSYLANSEIQDLNERVKQRISDALQYSCLHWPSHICSCSQPVREDMHVLLGTFIAGENPLYWLEALSLMGKVHMALPALRQVKECNIKSTHHLVEEILRFVLAFMTPISISTSAPHIYLSGLPFMPHDSTLWKNVRKRFPKVLDVCEGRMEKWQTRPSAWYGHTEVIDVVAYSPDGRQVVSGSQDWTIRIWDVETGTMVGKPLTGHTWGVYSVAYSPNGRYIVSGSYDRTIRLWDAETGTLLDQPITGHTDGVTSVAYSPSGQHIISGSYDGTVRIWDAETGMAVGAPLVGHTSGVSSVTYSPNGRHIVSGSWDQTIRIWDANTGTAMGEPLTGHTDRVASIACSPNNRHVVSGSHDGTIRIWDMETGREVCEPLPGSESWVTSVAYSPSGHHIISGSYEQTIRIWDAETGAVVGEPLTGHSHWVASVAYSPNGRHIISGSQDMTVRIWDAETRTAVGQPLTGHTHGINSITYSPNGLYIASGSDDQTIRIWNAETGVAMGEPLTGHTHGVTSVTYSPNGQYIVSGSYDQTVRIWNADTGVAVRGPLTGHTHVVTSVAYSPNGRHVVSGSYDKTIRIWNVETGTAVGEPLTGHTEEVTSVAYSPNGRRIVSSSSDGTIRMWDVDTRTVVGGEPLGDLPEGSLDESLHDYTHGLTSVAYSPSGRYIVSGSYDWDRGIQLWDAETGAVVDEPLPGYTNGVLSVAYSPNSRCIAFGSRGHVVRVFDVETRAVVGDPLGVCTGEVASVAYSPNGLYIVSGSNDRTIQIWNAEIAMAVTEPPNGWKNLVANAISNVPQIVSGAIDNATKTVSPLNKVGECDLQDRSTSNHQNEGYSATSSILMSTLLLDPNGWVCCADGILFWVPEDCRNGLTTTALVTIPNAGHHRRVRLNLSDFRYGQSWTDVYDGK</sequence>
<feature type="repeat" description="WD" evidence="3">
    <location>
        <begin position="675"/>
        <end position="716"/>
    </location>
</feature>
<dbReference type="Pfam" id="PF00400">
    <property type="entry name" value="WD40"/>
    <property type="match status" value="14"/>
</dbReference>
<feature type="repeat" description="WD" evidence="3">
    <location>
        <begin position="804"/>
        <end position="845"/>
    </location>
</feature>
<organism evidence="5 6">
    <name type="scientific">Serendipita vermifera MAFF 305830</name>
    <dbReference type="NCBI Taxonomy" id="933852"/>
    <lineage>
        <taxon>Eukaryota</taxon>
        <taxon>Fungi</taxon>
        <taxon>Dikarya</taxon>
        <taxon>Basidiomycota</taxon>
        <taxon>Agaricomycotina</taxon>
        <taxon>Agaricomycetes</taxon>
        <taxon>Sebacinales</taxon>
        <taxon>Serendipitaceae</taxon>
        <taxon>Serendipita</taxon>
    </lineage>
</organism>
<dbReference type="OrthoDB" id="538223at2759"/>
<dbReference type="InterPro" id="IPR050349">
    <property type="entry name" value="WD_LIS1/nudF_dynein_reg"/>
</dbReference>
<dbReference type="Gene3D" id="2.130.10.10">
    <property type="entry name" value="YVTN repeat-like/Quinoprotein amine dehydrogenase"/>
    <property type="match status" value="7"/>
</dbReference>
<dbReference type="PROSITE" id="PS50294">
    <property type="entry name" value="WD_REPEATS_REGION"/>
    <property type="match status" value="12"/>
</dbReference>
<keyword evidence="2" id="KW-0677">Repeat</keyword>
<dbReference type="InterPro" id="IPR036322">
    <property type="entry name" value="WD40_repeat_dom_sf"/>
</dbReference>
<feature type="repeat" description="WD" evidence="3">
    <location>
        <begin position="718"/>
        <end position="759"/>
    </location>
</feature>
<dbReference type="PROSITE" id="PS00678">
    <property type="entry name" value="WD_REPEATS_1"/>
    <property type="match status" value="10"/>
</dbReference>
<dbReference type="PANTHER" id="PTHR44129">
    <property type="entry name" value="WD REPEAT-CONTAINING PROTEIN POP1"/>
    <property type="match status" value="1"/>
</dbReference>
<feature type="repeat" description="WD" evidence="3">
    <location>
        <begin position="632"/>
        <end position="673"/>
    </location>
</feature>
<feature type="repeat" description="WD" evidence="3">
    <location>
        <begin position="933"/>
        <end position="974"/>
    </location>
</feature>
<dbReference type="SUPFAM" id="SSF50978">
    <property type="entry name" value="WD40 repeat-like"/>
    <property type="match status" value="3"/>
</dbReference>
<feature type="repeat" description="WD" evidence="3">
    <location>
        <begin position="546"/>
        <end position="587"/>
    </location>
</feature>
<proteinExistence type="predicted"/>
<evidence type="ECO:0000256" key="3">
    <source>
        <dbReference type="PROSITE-ProRule" id="PRU00221"/>
    </source>
</evidence>